<proteinExistence type="predicted"/>
<dbReference type="Pfam" id="PF13413">
    <property type="entry name" value="HTH_25"/>
    <property type="match status" value="1"/>
</dbReference>
<evidence type="ECO:0000259" key="3">
    <source>
        <dbReference type="PROSITE" id="PS50943"/>
    </source>
</evidence>
<comment type="caution">
    <text evidence="4">The sequence shown here is derived from an EMBL/GenBank/DDBJ whole genome shotgun (WGS) entry which is preliminary data.</text>
</comment>
<name>A0A917UWP6_9PSED</name>
<dbReference type="CDD" id="cd00093">
    <property type="entry name" value="HTH_XRE"/>
    <property type="match status" value="1"/>
</dbReference>
<gene>
    <name evidence="4" type="ORF">GCM10009304_17780</name>
</gene>
<protein>
    <submittedName>
        <fullName evidence="4">Helix-turn-helix domain-containing protein</fullName>
    </submittedName>
</protein>
<dbReference type="Gene3D" id="1.10.260.40">
    <property type="entry name" value="lambda repressor-like DNA-binding domains"/>
    <property type="match status" value="1"/>
</dbReference>
<reference evidence="4" key="1">
    <citation type="journal article" date="2014" name="Int. J. Syst. Evol. Microbiol.">
        <title>Complete genome sequence of Corynebacterium casei LMG S-19264T (=DSM 44701T), isolated from a smear-ripened cheese.</title>
        <authorList>
            <consortium name="US DOE Joint Genome Institute (JGI-PGF)"/>
            <person name="Walter F."/>
            <person name="Albersmeier A."/>
            <person name="Kalinowski J."/>
            <person name="Ruckert C."/>
        </authorList>
    </citation>
    <scope>NUCLEOTIDE SEQUENCE</scope>
    <source>
        <strain evidence="4">JCM 30078</strain>
    </source>
</reference>
<keyword evidence="2" id="KW-1133">Transmembrane helix</keyword>
<dbReference type="InterPro" id="IPR025194">
    <property type="entry name" value="RodZ-like_C"/>
</dbReference>
<dbReference type="PROSITE" id="PS50943">
    <property type="entry name" value="HTH_CROC1"/>
    <property type="match status" value="1"/>
</dbReference>
<accession>A0A917UWP6</accession>
<feature type="compositionally biased region" description="Low complexity" evidence="1">
    <location>
        <begin position="199"/>
        <end position="248"/>
    </location>
</feature>
<feature type="domain" description="HTH cro/C1-type" evidence="3">
    <location>
        <begin position="19"/>
        <end position="50"/>
    </location>
</feature>
<feature type="region of interest" description="Disordered" evidence="1">
    <location>
        <begin position="1"/>
        <end position="22"/>
    </location>
</feature>
<dbReference type="InterPro" id="IPR001387">
    <property type="entry name" value="Cro/C1-type_HTH"/>
</dbReference>
<dbReference type="GO" id="GO:0003677">
    <property type="term" value="F:DNA binding"/>
    <property type="evidence" value="ECO:0007669"/>
    <property type="project" value="InterPro"/>
</dbReference>
<dbReference type="InterPro" id="IPR010982">
    <property type="entry name" value="Lambda_DNA-bd_dom_sf"/>
</dbReference>
<reference evidence="4" key="2">
    <citation type="submission" date="2020-09" db="EMBL/GenBank/DDBJ databases">
        <authorList>
            <person name="Sun Q."/>
            <person name="Ohkuma M."/>
        </authorList>
    </citation>
    <scope>NUCLEOTIDE SEQUENCE</scope>
    <source>
        <strain evidence="4">JCM 30078</strain>
    </source>
</reference>
<evidence type="ECO:0000313" key="4">
    <source>
        <dbReference type="EMBL" id="GGJ92430.1"/>
    </source>
</evidence>
<evidence type="ECO:0000313" key="5">
    <source>
        <dbReference type="Proteomes" id="UP000635983"/>
    </source>
</evidence>
<dbReference type="RefSeq" id="WP_188982835.1">
    <property type="nucleotide sequence ID" value="NZ_BMPO01000003.1"/>
</dbReference>
<dbReference type="PANTHER" id="PTHR34475">
    <property type="match status" value="1"/>
</dbReference>
<evidence type="ECO:0000256" key="2">
    <source>
        <dbReference type="SAM" id="Phobius"/>
    </source>
</evidence>
<dbReference type="Proteomes" id="UP000635983">
    <property type="component" value="Unassembled WGS sequence"/>
</dbReference>
<dbReference type="PANTHER" id="PTHR34475:SF1">
    <property type="entry name" value="CYTOSKELETON PROTEIN RODZ"/>
    <property type="match status" value="1"/>
</dbReference>
<keyword evidence="5" id="KW-1185">Reference proteome</keyword>
<dbReference type="InterPro" id="IPR050400">
    <property type="entry name" value="Bact_Cytoskel_RodZ"/>
</dbReference>
<keyword evidence="2" id="KW-0472">Membrane</keyword>
<dbReference type="Pfam" id="PF13464">
    <property type="entry name" value="RodZ_C"/>
    <property type="match status" value="1"/>
</dbReference>
<feature type="transmembrane region" description="Helical" evidence="2">
    <location>
        <begin position="112"/>
        <end position="132"/>
    </location>
</feature>
<evidence type="ECO:0000256" key="1">
    <source>
        <dbReference type="SAM" id="MobiDB-lite"/>
    </source>
</evidence>
<sequence length="337" mass="35321">MKPAQTDTLAGSRNPGESLRNAREARGLSCADAARQLNLTETSLQHIETGAFDRLPGHTFARGYVRAYAKFLGLDQTEIVREFDQFTGTNASGSAVHSLGRIEEPSRLSQNLLRLVCFALLVLLGVIGFFWWQEQGSGIARQAAERVGMEQVEVDGADGTTEIHTLDEPEDQAVADAQIPADVPATTGADVNDTDAEAEAPPNSQSAPAASPPADTTVPNPVAPPAATSNTQQAPVTTSPTAAPSAPATAPAAAAVPGQGSVKIVFTADCWTQVMDADRKVLSSRLQRKGDTLDVSGKAPLSVRLGYARGAEVTYNGESVDVMSRARGETATLTLGQ</sequence>
<organism evidence="4 5">
    <name type="scientific">Pseudomonas matsuisoli</name>
    <dbReference type="NCBI Taxonomy" id="1515666"/>
    <lineage>
        <taxon>Bacteria</taxon>
        <taxon>Pseudomonadati</taxon>
        <taxon>Pseudomonadota</taxon>
        <taxon>Gammaproteobacteria</taxon>
        <taxon>Pseudomonadales</taxon>
        <taxon>Pseudomonadaceae</taxon>
        <taxon>Pseudomonas</taxon>
    </lineage>
</organism>
<feature type="region of interest" description="Disordered" evidence="1">
    <location>
        <begin position="184"/>
        <end position="248"/>
    </location>
</feature>
<dbReference type="AlphaFoldDB" id="A0A917UWP6"/>
<dbReference type="SMART" id="SM00530">
    <property type="entry name" value="HTH_XRE"/>
    <property type="match status" value="1"/>
</dbReference>
<dbReference type="EMBL" id="BMPO01000003">
    <property type="protein sequence ID" value="GGJ92430.1"/>
    <property type="molecule type" value="Genomic_DNA"/>
</dbReference>
<dbReference type="SUPFAM" id="SSF47413">
    <property type="entry name" value="lambda repressor-like DNA-binding domains"/>
    <property type="match status" value="1"/>
</dbReference>
<feature type="compositionally biased region" description="Polar residues" evidence="1">
    <location>
        <begin position="1"/>
        <end position="11"/>
    </location>
</feature>
<keyword evidence="2" id="KW-0812">Transmembrane</keyword>